<feature type="signal peptide" evidence="4">
    <location>
        <begin position="1"/>
        <end position="21"/>
    </location>
</feature>
<dbReference type="OMA" id="DWIFFIW"/>
<reference evidence="6" key="2">
    <citation type="submission" date="2025-08" db="UniProtKB">
        <authorList>
            <consortium name="Ensembl"/>
        </authorList>
    </citation>
    <scope>IDENTIFICATION</scope>
</reference>
<evidence type="ECO:0000256" key="2">
    <source>
        <dbReference type="ARBA" id="ARBA00023130"/>
    </source>
</evidence>
<reference evidence="6 7" key="1">
    <citation type="submission" date="2020-10" db="EMBL/GenBank/DDBJ databases">
        <title>Pygocentrus nattereri (red-bellied piranha) genome, fPygNat1, primary haplotype.</title>
        <authorList>
            <person name="Myers G."/>
            <person name="Meyer A."/>
            <person name="Karagic N."/>
            <person name="Pippel M."/>
            <person name="Winkler S."/>
            <person name="Tracey A."/>
            <person name="Wood J."/>
            <person name="Formenti G."/>
            <person name="Howe K."/>
            <person name="Fedrigo O."/>
            <person name="Jarvis E.D."/>
        </authorList>
    </citation>
    <scope>NUCLEOTIDE SEQUENCE [LARGE SCALE GENOMIC DNA]</scope>
</reference>
<keyword evidence="1" id="KW-0391">Immunity</keyword>
<keyword evidence="3" id="KW-1280">Immunoglobulin</keyword>
<proteinExistence type="predicted"/>
<dbReference type="GO" id="GO:0002250">
    <property type="term" value="P:adaptive immune response"/>
    <property type="evidence" value="ECO:0007669"/>
    <property type="project" value="UniProtKB-KW"/>
</dbReference>
<accession>A0A3B4BNV2</accession>
<dbReference type="InterPro" id="IPR036179">
    <property type="entry name" value="Ig-like_dom_sf"/>
</dbReference>
<name>A0A3B4BNV2_PYGNA</name>
<dbReference type="SMART" id="SM00406">
    <property type="entry name" value="IGv"/>
    <property type="match status" value="1"/>
</dbReference>
<dbReference type="GO" id="GO:0005576">
    <property type="term" value="C:extracellular region"/>
    <property type="evidence" value="ECO:0007669"/>
    <property type="project" value="UniProtKB-ARBA"/>
</dbReference>
<feature type="chain" id="PRO_5043915725" description="Ig-like domain-containing protein" evidence="4">
    <location>
        <begin position="22"/>
        <end position="148"/>
    </location>
</feature>
<reference evidence="6" key="3">
    <citation type="submission" date="2025-09" db="UniProtKB">
        <authorList>
            <consortium name="Ensembl"/>
        </authorList>
    </citation>
    <scope>IDENTIFICATION</scope>
</reference>
<dbReference type="InterPro" id="IPR050199">
    <property type="entry name" value="IgHV"/>
</dbReference>
<dbReference type="InterPro" id="IPR013783">
    <property type="entry name" value="Ig-like_fold"/>
</dbReference>
<dbReference type="AlphaFoldDB" id="A0A3B4BNV2"/>
<evidence type="ECO:0000259" key="5">
    <source>
        <dbReference type="PROSITE" id="PS50835"/>
    </source>
</evidence>
<sequence length="148" mass="16193">MFSASLLLLLLAAVSSTGVYSVELTQSGPTIVRPGQSMSLTCKVSGYLLTDGRYCTGWIRQPAGKALEWIGVICANGYTSHSNELNSRFEVTRDTSSNTVFLRGQNLQTGDTAVYYCAREQHTVRHISRNPVQKLLLGTDHHCKGLQA</sequence>
<evidence type="ECO:0000313" key="6">
    <source>
        <dbReference type="Ensembl" id="ENSPNAP00000000146.2"/>
    </source>
</evidence>
<feature type="domain" description="Ig-like" evidence="5">
    <location>
        <begin position="20"/>
        <end position="128"/>
    </location>
</feature>
<dbReference type="Ensembl" id="ENSPNAT00000014342.2">
    <property type="protein sequence ID" value="ENSPNAP00000000146.2"/>
    <property type="gene ID" value="ENSPNAG00000007305.2"/>
</dbReference>
<dbReference type="Gene3D" id="2.60.40.10">
    <property type="entry name" value="Immunoglobulins"/>
    <property type="match status" value="1"/>
</dbReference>
<dbReference type="InterPro" id="IPR007110">
    <property type="entry name" value="Ig-like_dom"/>
</dbReference>
<dbReference type="GO" id="GO:0019814">
    <property type="term" value="C:immunoglobulin complex"/>
    <property type="evidence" value="ECO:0007669"/>
    <property type="project" value="UniProtKB-KW"/>
</dbReference>
<evidence type="ECO:0000256" key="1">
    <source>
        <dbReference type="ARBA" id="ARBA00022859"/>
    </source>
</evidence>
<keyword evidence="4" id="KW-0732">Signal</keyword>
<organism evidence="6 7">
    <name type="scientific">Pygocentrus nattereri</name>
    <name type="common">Red-bellied piranha</name>
    <dbReference type="NCBI Taxonomy" id="42514"/>
    <lineage>
        <taxon>Eukaryota</taxon>
        <taxon>Metazoa</taxon>
        <taxon>Chordata</taxon>
        <taxon>Craniata</taxon>
        <taxon>Vertebrata</taxon>
        <taxon>Euteleostomi</taxon>
        <taxon>Actinopterygii</taxon>
        <taxon>Neopterygii</taxon>
        <taxon>Teleostei</taxon>
        <taxon>Ostariophysi</taxon>
        <taxon>Characiformes</taxon>
        <taxon>Characoidei</taxon>
        <taxon>Pygocentrus</taxon>
    </lineage>
</organism>
<keyword evidence="7" id="KW-1185">Reference proteome</keyword>
<dbReference type="PANTHER" id="PTHR23266">
    <property type="entry name" value="IMMUNOGLOBULIN HEAVY CHAIN"/>
    <property type="match status" value="1"/>
</dbReference>
<evidence type="ECO:0000256" key="4">
    <source>
        <dbReference type="SAM" id="SignalP"/>
    </source>
</evidence>
<dbReference type="GeneTree" id="ENSGT01020000230358"/>
<evidence type="ECO:0000256" key="3">
    <source>
        <dbReference type="ARBA" id="ARBA00043265"/>
    </source>
</evidence>
<protein>
    <recommendedName>
        <fullName evidence="5">Ig-like domain-containing protein</fullName>
    </recommendedName>
</protein>
<dbReference type="Proteomes" id="UP001501920">
    <property type="component" value="Chromosome 14"/>
</dbReference>
<evidence type="ECO:0000313" key="7">
    <source>
        <dbReference type="Proteomes" id="UP001501920"/>
    </source>
</evidence>
<dbReference type="PROSITE" id="PS50835">
    <property type="entry name" value="IG_LIKE"/>
    <property type="match status" value="1"/>
</dbReference>
<keyword evidence="2" id="KW-1064">Adaptive immunity</keyword>
<dbReference type="Pfam" id="PF07686">
    <property type="entry name" value="V-set"/>
    <property type="match status" value="1"/>
</dbReference>
<dbReference type="InterPro" id="IPR013106">
    <property type="entry name" value="Ig_V-set"/>
</dbReference>
<dbReference type="FunFam" id="2.60.40.10:FF:001878">
    <property type="entry name" value="Immunoglobulin heavy variable 1-4"/>
    <property type="match status" value="1"/>
</dbReference>
<dbReference type="SUPFAM" id="SSF48726">
    <property type="entry name" value="Immunoglobulin"/>
    <property type="match status" value="1"/>
</dbReference>